<dbReference type="SMART" id="SM00220">
    <property type="entry name" value="S_TKc"/>
    <property type="match status" value="1"/>
</dbReference>
<evidence type="ECO:0000256" key="17">
    <source>
        <dbReference type="ARBA" id="ARBA00023034"/>
    </source>
</evidence>
<keyword evidence="13 31" id="KW-0418">Kinase</keyword>
<evidence type="ECO:0000256" key="2">
    <source>
        <dbReference type="ARBA" id="ARBA00004246"/>
    </source>
</evidence>
<reference evidence="31" key="1">
    <citation type="submission" date="2025-08" db="UniProtKB">
        <authorList>
            <consortium name="RefSeq"/>
        </authorList>
    </citation>
    <scope>IDENTIFICATION</scope>
</reference>
<evidence type="ECO:0000256" key="11">
    <source>
        <dbReference type="ARBA" id="ARBA00022679"/>
    </source>
</evidence>
<evidence type="ECO:0000256" key="12">
    <source>
        <dbReference type="ARBA" id="ARBA00022741"/>
    </source>
</evidence>
<dbReference type="Gene3D" id="3.90.190.10">
    <property type="entry name" value="Protein tyrosine phosphatase superfamily"/>
    <property type="match status" value="1"/>
</dbReference>
<dbReference type="FunFam" id="1.10.287.110:FF:000002">
    <property type="entry name" value="putative tyrosine-protein phosphatase auxilin isoform X2"/>
    <property type="match status" value="1"/>
</dbReference>
<dbReference type="PROSITE" id="PS50011">
    <property type="entry name" value="PROTEIN_KINASE_DOM"/>
    <property type="match status" value="1"/>
</dbReference>
<dbReference type="GO" id="GO:0072583">
    <property type="term" value="P:clathrin-dependent endocytosis"/>
    <property type="evidence" value="ECO:0007669"/>
    <property type="project" value="TreeGrafter"/>
</dbReference>
<dbReference type="InterPro" id="IPR008271">
    <property type="entry name" value="Ser/Thr_kinase_AS"/>
</dbReference>
<dbReference type="FunFam" id="1.10.510.10:FF:000228">
    <property type="entry name" value="cyclin-G-associated kinase isoform X1"/>
    <property type="match status" value="1"/>
</dbReference>
<protein>
    <recommendedName>
        <fullName evidence="23">Cyclin-G-associated kinase</fullName>
        <ecNumber evidence="6">2.7.11.1</ecNumber>
    </recommendedName>
    <alternativeName>
        <fullName evidence="24">DnaJ homolog subfamily C member 26</fullName>
    </alternativeName>
</protein>
<dbReference type="EC" id="2.7.11.1" evidence="6"/>
<dbReference type="FunFam" id="2.60.40.1110:FF:000001">
    <property type="entry name" value="cyclin-G-associated kinase isoform X2"/>
    <property type="match status" value="1"/>
</dbReference>
<dbReference type="PROSITE" id="PS00108">
    <property type="entry name" value="PROTEIN_KINASE_ST"/>
    <property type="match status" value="1"/>
</dbReference>
<keyword evidence="12" id="KW-0547">Nucleotide-binding</keyword>
<keyword evidence="16" id="KW-0007">Acetylation</keyword>
<dbReference type="SUPFAM" id="SSF52799">
    <property type="entry name" value="(Phosphotyrosine protein) phosphatases II"/>
    <property type="match status" value="1"/>
</dbReference>
<dbReference type="RefSeq" id="XP_029333047.1">
    <property type="nucleotide sequence ID" value="XM_029477187.1"/>
</dbReference>
<evidence type="ECO:0000256" key="10">
    <source>
        <dbReference type="ARBA" id="ARBA00022553"/>
    </source>
</evidence>
<keyword evidence="7" id="KW-0488">Methylation</keyword>
<comment type="function">
    <text evidence="22">Associates with cyclin G and CDK5. Seems to act as an auxilin homolog that is involved in the uncoating of clathrin-coated vesicles by Hsc70 in non-neuronal cells. Expression oscillates slightly during the cell cycle, peaking at G1. May play a role in clathrin-mediated endocytosis and intracellular trafficking, and in the dynamics of clathrin assembly/disassembly.</text>
</comment>
<keyword evidence="19" id="KW-0968">Cytoplasmic vesicle</keyword>
<evidence type="ECO:0000256" key="21">
    <source>
        <dbReference type="ARBA" id="ARBA00048679"/>
    </source>
</evidence>
<comment type="catalytic activity">
    <reaction evidence="21">
        <text>L-seryl-[protein] + ATP = O-phospho-L-seryl-[protein] + ADP + H(+)</text>
        <dbReference type="Rhea" id="RHEA:17989"/>
        <dbReference type="Rhea" id="RHEA-COMP:9863"/>
        <dbReference type="Rhea" id="RHEA-COMP:11604"/>
        <dbReference type="ChEBI" id="CHEBI:15378"/>
        <dbReference type="ChEBI" id="CHEBI:29999"/>
        <dbReference type="ChEBI" id="CHEBI:30616"/>
        <dbReference type="ChEBI" id="CHEBI:83421"/>
        <dbReference type="ChEBI" id="CHEBI:456216"/>
        <dbReference type="EC" id="2.7.11.1"/>
    </reaction>
</comment>
<keyword evidence="14" id="KW-0067">ATP-binding</keyword>
<gene>
    <name evidence="31" type="primary">Gak</name>
</gene>
<evidence type="ECO:0000256" key="22">
    <source>
        <dbReference type="ARBA" id="ARBA00054326"/>
    </source>
</evidence>
<evidence type="ECO:0000256" key="8">
    <source>
        <dbReference type="ARBA" id="ARBA00022490"/>
    </source>
</evidence>
<evidence type="ECO:0000313" key="31">
    <source>
        <dbReference type="RefSeq" id="XP_029333047.1"/>
    </source>
</evidence>
<evidence type="ECO:0000256" key="14">
    <source>
        <dbReference type="ARBA" id="ARBA00022840"/>
    </source>
</evidence>
<keyword evidence="30" id="KW-1185">Reference proteome</keyword>
<dbReference type="Pfam" id="PF00069">
    <property type="entry name" value="Pkinase"/>
    <property type="match status" value="1"/>
</dbReference>
<evidence type="ECO:0000256" key="25">
    <source>
        <dbReference type="SAM" id="MobiDB-lite"/>
    </source>
</evidence>
<accession>A0A6P7QXH3</accession>
<feature type="region of interest" description="Disordered" evidence="25">
    <location>
        <begin position="748"/>
        <end position="857"/>
    </location>
</feature>
<dbReference type="SUPFAM" id="SSF56112">
    <property type="entry name" value="Protein kinase-like (PK-like)"/>
    <property type="match status" value="1"/>
</dbReference>
<dbReference type="GO" id="GO:0005524">
    <property type="term" value="F:ATP binding"/>
    <property type="evidence" value="ECO:0007669"/>
    <property type="project" value="UniProtKB-KW"/>
</dbReference>
<dbReference type="FunFam" id="3.90.190.10:FF:000008">
    <property type="entry name" value="putative tyrosine-protein phosphatase auxilin isoform X2"/>
    <property type="match status" value="1"/>
</dbReference>
<dbReference type="PROSITE" id="PS50076">
    <property type="entry name" value="DNAJ_2"/>
    <property type="match status" value="1"/>
</dbReference>
<feature type="domain" description="Phosphatase tensin-type" evidence="28">
    <location>
        <begin position="398"/>
        <end position="565"/>
    </location>
</feature>
<keyword evidence="8" id="KW-0963">Cytoplasm</keyword>
<evidence type="ECO:0000256" key="13">
    <source>
        <dbReference type="ARBA" id="ARBA00022777"/>
    </source>
</evidence>
<dbReference type="GO" id="GO:0030276">
    <property type="term" value="F:clathrin binding"/>
    <property type="evidence" value="ECO:0007669"/>
    <property type="project" value="TreeGrafter"/>
</dbReference>
<feature type="compositionally biased region" description="Polar residues" evidence="25">
    <location>
        <begin position="777"/>
        <end position="790"/>
    </location>
</feature>
<dbReference type="SMART" id="SM00271">
    <property type="entry name" value="DnaJ"/>
    <property type="match status" value="1"/>
</dbReference>
<evidence type="ECO:0000256" key="24">
    <source>
        <dbReference type="ARBA" id="ARBA00076380"/>
    </source>
</evidence>
<keyword evidence="17" id="KW-0333">Golgi apparatus</keyword>
<dbReference type="CDD" id="cd06257">
    <property type="entry name" value="DnaJ"/>
    <property type="match status" value="1"/>
</dbReference>
<dbReference type="InterPro" id="IPR036869">
    <property type="entry name" value="J_dom_sf"/>
</dbReference>
<evidence type="ECO:0000259" key="29">
    <source>
        <dbReference type="PROSITE" id="PS51182"/>
    </source>
</evidence>
<evidence type="ECO:0000256" key="9">
    <source>
        <dbReference type="ARBA" id="ARBA00022527"/>
    </source>
</evidence>
<organism evidence="30 31">
    <name type="scientific">Mus caroli</name>
    <name type="common">Ryukyu mouse</name>
    <name type="synonym">Ricefield mouse</name>
    <dbReference type="NCBI Taxonomy" id="10089"/>
    <lineage>
        <taxon>Eukaryota</taxon>
        <taxon>Metazoa</taxon>
        <taxon>Chordata</taxon>
        <taxon>Craniata</taxon>
        <taxon>Vertebrata</taxon>
        <taxon>Euteleostomi</taxon>
        <taxon>Mammalia</taxon>
        <taxon>Eutheria</taxon>
        <taxon>Euarchontoglires</taxon>
        <taxon>Glires</taxon>
        <taxon>Rodentia</taxon>
        <taxon>Myomorpha</taxon>
        <taxon>Muroidea</taxon>
        <taxon>Muridae</taxon>
        <taxon>Murinae</taxon>
        <taxon>Mus</taxon>
        <taxon>Mus</taxon>
    </lineage>
</organism>
<dbReference type="Gene3D" id="1.10.287.110">
    <property type="entry name" value="DnaJ domain"/>
    <property type="match status" value="1"/>
</dbReference>
<dbReference type="InterPro" id="IPR029021">
    <property type="entry name" value="Prot-tyrosine_phosphatase-like"/>
</dbReference>
<dbReference type="SUPFAM" id="SSF49562">
    <property type="entry name" value="C2 domain (Calcium/lipid-binding domain, CaLB)"/>
    <property type="match status" value="1"/>
</dbReference>
<dbReference type="GO" id="GO:0072318">
    <property type="term" value="P:clathrin coat disassembly"/>
    <property type="evidence" value="ECO:0007669"/>
    <property type="project" value="TreeGrafter"/>
</dbReference>
<dbReference type="GeneID" id="110293905"/>
<comment type="similarity">
    <text evidence="5">Belongs to the protein kinase superfamily. AGC Ser/Thr protein kinase family. PKC subfamily.</text>
</comment>
<proteinExistence type="inferred from homology"/>
<dbReference type="InterPro" id="IPR029023">
    <property type="entry name" value="Tensin_phosphatase"/>
</dbReference>
<feature type="compositionally biased region" description="Basic and acidic residues" evidence="25">
    <location>
        <begin position="837"/>
        <end position="849"/>
    </location>
</feature>
<evidence type="ECO:0000256" key="7">
    <source>
        <dbReference type="ARBA" id="ARBA00022481"/>
    </source>
</evidence>
<evidence type="ECO:0000259" key="26">
    <source>
        <dbReference type="PROSITE" id="PS50011"/>
    </source>
</evidence>
<dbReference type="CTD" id="2580"/>
<comment type="catalytic activity">
    <reaction evidence="20">
        <text>L-threonyl-[protein] + ATP = O-phospho-L-threonyl-[protein] + ADP + H(+)</text>
        <dbReference type="Rhea" id="RHEA:46608"/>
        <dbReference type="Rhea" id="RHEA-COMP:11060"/>
        <dbReference type="Rhea" id="RHEA-COMP:11605"/>
        <dbReference type="ChEBI" id="CHEBI:15378"/>
        <dbReference type="ChEBI" id="CHEBI:30013"/>
        <dbReference type="ChEBI" id="CHEBI:30616"/>
        <dbReference type="ChEBI" id="CHEBI:61977"/>
        <dbReference type="ChEBI" id="CHEBI:456216"/>
        <dbReference type="EC" id="2.7.11.1"/>
    </reaction>
</comment>
<dbReference type="GO" id="GO:0005925">
    <property type="term" value="C:focal adhesion"/>
    <property type="evidence" value="ECO:0007669"/>
    <property type="project" value="UniProtKB-SubCell"/>
</dbReference>
<evidence type="ECO:0000256" key="20">
    <source>
        <dbReference type="ARBA" id="ARBA00047899"/>
    </source>
</evidence>
<keyword evidence="9" id="KW-0723">Serine/threonine-protein kinase</keyword>
<feature type="domain" description="C2 tensin-type" evidence="29">
    <location>
        <begin position="571"/>
        <end position="709"/>
    </location>
</feature>
<dbReference type="CDD" id="cd14036">
    <property type="entry name" value="STKc_GAK"/>
    <property type="match status" value="1"/>
</dbReference>
<name>A0A6P7QXH3_MUSCR</name>
<keyword evidence="15" id="KW-0965">Cell junction</keyword>
<dbReference type="InterPro" id="IPR011009">
    <property type="entry name" value="Kinase-like_dom_sf"/>
</dbReference>
<evidence type="ECO:0000259" key="27">
    <source>
        <dbReference type="PROSITE" id="PS50076"/>
    </source>
</evidence>
<dbReference type="CDD" id="cd14564">
    <property type="entry name" value="PTP_GAK"/>
    <property type="match status" value="1"/>
</dbReference>
<dbReference type="SUPFAM" id="SSF46565">
    <property type="entry name" value="Chaperone J-domain"/>
    <property type="match status" value="1"/>
</dbReference>
<dbReference type="SMART" id="SM01326">
    <property type="entry name" value="PTEN_C2"/>
    <property type="match status" value="1"/>
</dbReference>
<keyword evidence="11" id="KW-0808">Transferase</keyword>
<dbReference type="Gene3D" id="1.10.510.10">
    <property type="entry name" value="Transferase(Phosphotransferase) domain 1"/>
    <property type="match status" value="1"/>
</dbReference>
<keyword evidence="18" id="KW-0131">Cell cycle</keyword>
<evidence type="ECO:0000259" key="28">
    <source>
        <dbReference type="PROSITE" id="PS51181"/>
    </source>
</evidence>
<feature type="domain" description="J" evidence="27">
    <location>
        <begin position="1242"/>
        <end position="1306"/>
    </location>
</feature>
<evidence type="ECO:0000256" key="3">
    <source>
        <dbReference type="ARBA" id="ARBA00004556"/>
    </source>
</evidence>
<keyword evidence="10" id="KW-0597">Phosphoprotein</keyword>
<dbReference type="InterPro" id="IPR035892">
    <property type="entry name" value="C2_domain_sf"/>
</dbReference>
<dbReference type="GO" id="GO:0030136">
    <property type="term" value="C:clathrin-coated vesicle"/>
    <property type="evidence" value="ECO:0007669"/>
    <property type="project" value="UniProtKB-SubCell"/>
</dbReference>
<dbReference type="PROSITE" id="PS51181">
    <property type="entry name" value="PPASE_TENSIN"/>
    <property type="match status" value="1"/>
</dbReference>
<evidence type="ECO:0000256" key="15">
    <source>
        <dbReference type="ARBA" id="ARBA00022949"/>
    </source>
</evidence>
<dbReference type="InterPro" id="IPR001623">
    <property type="entry name" value="DnaJ_domain"/>
</dbReference>
<dbReference type="Gene3D" id="2.60.40.1110">
    <property type="match status" value="1"/>
</dbReference>
<dbReference type="PANTHER" id="PTHR23172">
    <property type="entry name" value="AUXILIN/CYCLIN G-ASSOCIATED KINASE-RELATED"/>
    <property type="match status" value="1"/>
</dbReference>
<evidence type="ECO:0000256" key="1">
    <source>
        <dbReference type="ARBA" id="ARBA00004132"/>
    </source>
</evidence>
<evidence type="ECO:0000256" key="6">
    <source>
        <dbReference type="ARBA" id="ARBA00012513"/>
    </source>
</evidence>
<dbReference type="Proteomes" id="UP000515126">
    <property type="component" value="Chromosome 5"/>
</dbReference>
<dbReference type="GO" id="GO:0048471">
    <property type="term" value="C:perinuclear region of cytoplasm"/>
    <property type="evidence" value="ECO:0007669"/>
    <property type="project" value="UniProtKB-SubCell"/>
</dbReference>
<feature type="region of interest" description="Disordered" evidence="25">
    <location>
        <begin position="708"/>
        <end position="733"/>
    </location>
</feature>
<evidence type="ECO:0000256" key="16">
    <source>
        <dbReference type="ARBA" id="ARBA00022990"/>
    </source>
</evidence>
<dbReference type="InterPro" id="IPR014020">
    <property type="entry name" value="Tensin_C2-dom"/>
</dbReference>
<evidence type="ECO:0000256" key="19">
    <source>
        <dbReference type="ARBA" id="ARBA00023329"/>
    </source>
</evidence>
<dbReference type="InterPro" id="IPR000719">
    <property type="entry name" value="Prot_kinase_dom"/>
</dbReference>
<evidence type="ECO:0000313" key="30">
    <source>
        <dbReference type="Proteomes" id="UP000515126"/>
    </source>
</evidence>
<dbReference type="PROSITE" id="PS51182">
    <property type="entry name" value="C2_TENSIN"/>
    <property type="match status" value="1"/>
</dbReference>
<feature type="compositionally biased region" description="Polar residues" evidence="25">
    <location>
        <begin position="806"/>
        <end position="817"/>
    </location>
</feature>
<feature type="compositionally biased region" description="Polar residues" evidence="25">
    <location>
        <begin position="1109"/>
        <end position="1133"/>
    </location>
</feature>
<sequence>MSLLQSALDFLAGPGSLSGAAGRDQSDFVGQTVELGELRLRVRRVLAEGGFAFVYEAQDLGSGREYALKRLLSNEEEKNRAIIQEVCFLQKKLSGHPNIVQFCSAASIGKEESDTGQAEFLLLTELCKGQLVEFLRRVECKGPLSCDSILKIFYQTCRAVQHMHRQKPPIIHRDLKVENLLLSNQGTIKLCDFGSATTISHYPDYSWSAQKRAMVEEEITRNTTPMYRTPEIVDLYSNFPIGEKQDIWALGCILYLLCFRQHPFEDGAKLRIVNGKYSIPVNDTRYTVFHDLIRAMLKVNPEERLSIAEVVRQLQEIAAARNVNPKAPITELLEQNGGYGNSGPSRAQPPCGGPVNSSGVLALAEYDQPYGGFLDILRGGTERLFTNLKDTSSKVIQSVANYAKGDLDISYVTSRIAVMSFPAEGVESAIKNNIEDVRMFLDAKHPGHYAVYNLSPRIYRASKFHNRVTECGWAVRRAPHLHSLYTLCRNMHAWLREDHRNVCVVHCMDGRAASAVAVCAFLCFCRLFSTAEAAVYMFSMKRCPPGIWPSHKRYIEYVCDMVAEEPITPHSKPMLVKSVVMTPVPLFSKQRNGCRPFCEVYVGEERVTTTSQEYDRMKEFKIEDGKAVIPLGITVQGDVLIIIYHARSTLGGRLQAKMASMKMFQIQFHTGFVPRNATTVKFAKYDLDACDIQEKYPDLFQVNLEVEVEPRDRPSREAPPWENTSLRGLNPKILFSNREEQQDILSKFGKPELPRQPGSTAQYDAEAGSPEAEITESDSPQSSSTDTNHFLHTLDWQEEKEPETGIDNTSPKESQSVLIADRDGSEVSDEEEASFPSEERKPGAGEDTPRLAAGTRQQDLIFDVGMLAAPQEPVQPEEGVDLLGLHSEGDLRPAAPLQACGVPSSNTDLLSCLLEPSDAAQVGPPGDLLGGEAPLLLASPVSPLGLQSNLQGKVPDTVDPFDQFLLSSNSDTQPCSKPDLFGEFLNSDPVASSAAFPSTHSAPPPSCSTAFLHLGDLPAEPSKVIASSSQPDLLGGWDTWADTATPGPASIPVPEGTLFSSAGHPAPPGPNPSQTKSQNLDPFADLSDLSSSLQGLPAGLPAGGFVGTSAPTHKSNSPWQANRPTAPGTSWTPQAKPAPRASEQLRSHFSVIGAREERGVRVPSFAQKPKVSENDFEDLLPNQGFSKSDKKGPKTMAEMRKQELARDTDPLKLKLLDWIEGKERNIRALLSTLHTVLWDGESRWTPVSMADLVTPEQVKKQYRRAVLVVHPDKATGQPYEQYAKMIFMELNDAWSEFENQGSRPLF</sequence>
<feature type="domain" description="Protein kinase" evidence="26">
    <location>
        <begin position="40"/>
        <end position="318"/>
    </location>
</feature>
<evidence type="ECO:0000256" key="23">
    <source>
        <dbReference type="ARBA" id="ARBA00068393"/>
    </source>
</evidence>
<dbReference type="PANTHER" id="PTHR23172:SF34">
    <property type="entry name" value="CYCLIN-G-ASSOCIATED KINASE"/>
    <property type="match status" value="1"/>
</dbReference>
<evidence type="ECO:0000256" key="5">
    <source>
        <dbReference type="ARBA" id="ARBA00005490"/>
    </source>
</evidence>
<dbReference type="GO" id="GO:0005794">
    <property type="term" value="C:Golgi apparatus"/>
    <property type="evidence" value="ECO:0007669"/>
    <property type="project" value="UniProtKB-SubCell"/>
</dbReference>
<comment type="subcellular location">
    <subcellularLocation>
        <location evidence="2">Cell junction</location>
        <location evidence="2">Focal adhesion</location>
    </subcellularLocation>
    <subcellularLocation>
        <location evidence="3">Cytoplasm</location>
        <location evidence="3">Perinuclear region</location>
    </subcellularLocation>
    <subcellularLocation>
        <location evidence="1">Cytoplasmic vesicle</location>
        <location evidence="1">Clathrin-coated vesicle</location>
    </subcellularLocation>
    <subcellularLocation>
        <location evidence="4">Golgi apparatus</location>
        <location evidence="4">trans-Golgi network</location>
    </subcellularLocation>
</comment>
<dbReference type="Pfam" id="PF10409">
    <property type="entry name" value="PTEN_C2"/>
    <property type="match status" value="1"/>
</dbReference>
<dbReference type="GO" id="GO:0004674">
    <property type="term" value="F:protein serine/threonine kinase activity"/>
    <property type="evidence" value="ECO:0007669"/>
    <property type="project" value="UniProtKB-KW"/>
</dbReference>
<evidence type="ECO:0000256" key="18">
    <source>
        <dbReference type="ARBA" id="ARBA00023306"/>
    </source>
</evidence>
<evidence type="ECO:0000256" key="4">
    <source>
        <dbReference type="ARBA" id="ARBA00004601"/>
    </source>
</evidence>
<feature type="compositionally biased region" description="Low complexity" evidence="25">
    <location>
        <begin position="1085"/>
        <end position="1100"/>
    </location>
</feature>
<feature type="region of interest" description="Disordered" evidence="25">
    <location>
        <begin position="1044"/>
        <end position="1137"/>
    </location>
</feature>